<evidence type="ECO:0000256" key="1">
    <source>
        <dbReference type="ARBA" id="ARBA00093634"/>
    </source>
</evidence>
<reference evidence="2 3" key="1">
    <citation type="journal article" date="2015" name="Genome Biol. Evol.">
        <title>The genome of winter moth (Operophtera brumata) provides a genomic perspective on sexual dimorphism and phenology.</title>
        <authorList>
            <person name="Derks M.F."/>
            <person name="Smit S."/>
            <person name="Salis L."/>
            <person name="Schijlen E."/>
            <person name="Bossers A."/>
            <person name="Mateman C."/>
            <person name="Pijl A.S."/>
            <person name="de Ridder D."/>
            <person name="Groenen M.A."/>
            <person name="Visser M.E."/>
            <person name="Megens H.J."/>
        </authorList>
    </citation>
    <scope>NUCLEOTIDE SEQUENCE [LARGE SCALE GENOMIC DNA]</scope>
    <source>
        <strain evidence="2">WM2013NL</strain>
        <tissue evidence="2">Head and thorax</tissue>
    </source>
</reference>
<gene>
    <name evidence="2" type="ORF">OBRU01_03101</name>
</gene>
<dbReference type="Proteomes" id="UP000037510">
    <property type="component" value="Unassembled WGS sequence"/>
</dbReference>
<dbReference type="EMBL" id="JTDY01000264">
    <property type="protein sequence ID" value="KOB78013.1"/>
    <property type="molecule type" value="Genomic_DNA"/>
</dbReference>
<dbReference type="STRING" id="104452.A0A0L7LR88"/>
<dbReference type="PANTHER" id="PTHR31996">
    <property type="entry name" value="COILED-COIL DOMAIN-CONTAINING PROTEIN 115"/>
    <property type="match status" value="1"/>
</dbReference>
<keyword evidence="3" id="KW-1185">Reference proteome</keyword>
<sequence length="177" mass="19966">MERGKTIEKLFWRIAGRSSSPLDVQSDLDTACNLLDKLVLRQLHLMEEKIQCELNIQSSINNGSIHLAKSRYIMGQSSVSITRLPTESSPDFAASTLCETTEEDGVKQLQVVENTAENTVNPLRWFGVLVPQNLHKAQGIFQNTINFVVECANVQLQIQNNFKNIECLKKYKSLLQS</sequence>
<dbReference type="PANTHER" id="PTHR31996:SF2">
    <property type="entry name" value="COILED-COIL DOMAIN-CONTAINING PROTEIN 115"/>
    <property type="match status" value="1"/>
</dbReference>
<name>A0A0L7LR88_OPEBR</name>
<protein>
    <recommendedName>
        <fullName evidence="1">Vacuolar ATPase assembly protein VMA22</fullName>
    </recommendedName>
</protein>
<dbReference type="AlphaFoldDB" id="A0A0L7LR88"/>
<organism evidence="2 3">
    <name type="scientific">Operophtera brumata</name>
    <name type="common">Winter moth</name>
    <name type="synonym">Phalaena brumata</name>
    <dbReference type="NCBI Taxonomy" id="104452"/>
    <lineage>
        <taxon>Eukaryota</taxon>
        <taxon>Metazoa</taxon>
        <taxon>Ecdysozoa</taxon>
        <taxon>Arthropoda</taxon>
        <taxon>Hexapoda</taxon>
        <taxon>Insecta</taxon>
        <taxon>Pterygota</taxon>
        <taxon>Neoptera</taxon>
        <taxon>Endopterygota</taxon>
        <taxon>Lepidoptera</taxon>
        <taxon>Glossata</taxon>
        <taxon>Ditrysia</taxon>
        <taxon>Geometroidea</taxon>
        <taxon>Geometridae</taxon>
        <taxon>Larentiinae</taxon>
        <taxon>Operophtera</taxon>
    </lineage>
</organism>
<dbReference type="GO" id="GO:0070072">
    <property type="term" value="P:vacuolar proton-transporting V-type ATPase complex assembly"/>
    <property type="evidence" value="ECO:0007669"/>
    <property type="project" value="InterPro"/>
</dbReference>
<accession>A0A0L7LR88</accession>
<evidence type="ECO:0000313" key="3">
    <source>
        <dbReference type="Proteomes" id="UP000037510"/>
    </source>
</evidence>
<comment type="caution">
    <text evidence="2">The sequence shown here is derived from an EMBL/GenBank/DDBJ whole genome shotgun (WGS) entry which is preliminary data.</text>
</comment>
<evidence type="ECO:0000313" key="2">
    <source>
        <dbReference type="EMBL" id="KOB78013.1"/>
    </source>
</evidence>
<proteinExistence type="predicted"/>
<dbReference type="GO" id="GO:0051082">
    <property type="term" value="F:unfolded protein binding"/>
    <property type="evidence" value="ECO:0007669"/>
    <property type="project" value="TreeGrafter"/>
</dbReference>
<dbReference type="InterPro" id="IPR040357">
    <property type="entry name" value="Vma22/CCDC115"/>
</dbReference>